<dbReference type="RefSeq" id="WP_183719184.1">
    <property type="nucleotide sequence ID" value="NZ_JACHGO010000004.1"/>
</dbReference>
<evidence type="ECO:0000256" key="13">
    <source>
        <dbReference type="SAM" id="Phobius"/>
    </source>
</evidence>
<comment type="catalytic activity">
    <reaction evidence="12">
        <text>NAD(+) + NADPH + H(+)(in) = NADH + NADP(+) + H(+)(out)</text>
        <dbReference type="Rhea" id="RHEA:47992"/>
        <dbReference type="ChEBI" id="CHEBI:15378"/>
        <dbReference type="ChEBI" id="CHEBI:57540"/>
        <dbReference type="ChEBI" id="CHEBI:57783"/>
        <dbReference type="ChEBI" id="CHEBI:57945"/>
        <dbReference type="ChEBI" id="CHEBI:58349"/>
        <dbReference type="EC" id="7.1.1.1"/>
    </reaction>
</comment>
<dbReference type="GO" id="GO:0050661">
    <property type="term" value="F:NADP binding"/>
    <property type="evidence" value="ECO:0007669"/>
    <property type="project" value="TreeGrafter"/>
</dbReference>
<comment type="function">
    <text evidence="1">The transhydrogenation between NADH and NADP is coupled to respiration and ATP hydrolysis and functions as a proton pump across the membrane.</text>
</comment>
<evidence type="ECO:0000256" key="3">
    <source>
        <dbReference type="ARBA" id="ARBA00012943"/>
    </source>
</evidence>
<name>A0A7W8C3A7_9BACT</name>
<evidence type="ECO:0000256" key="12">
    <source>
        <dbReference type="ARBA" id="ARBA00048202"/>
    </source>
</evidence>
<accession>A0A7W8C3A7</accession>
<keyword evidence="11 13" id="KW-0472">Membrane</keyword>
<organism evidence="15 16">
    <name type="scientific">Desulfovibrio intestinalis</name>
    <dbReference type="NCBI Taxonomy" id="58621"/>
    <lineage>
        <taxon>Bacteria</taxon>
        <taxon>Pseudomonadati</taxon>
        <taxon>Thermodesulfobacteriota</taxon>
        <taxon>Desulfovibrionia</taxon>
        <taxon>Desulfovibrionales</taxon>
        <taxon>Desulfovibrionaceae</taxon>
        <taxon>Desulfovibrio</taxon>
    </lineage>
</organism>
<evidence type="ECO:0000256" key="6">
    <source>
        <dbReference type="ARBA" id="ARBA00022692"/>
    </source>
</evidence>
<evidence type="ECO:0000256" key="11">
    <source>
        <dbReference type="ARBA" id="ARBA00023136"/>
    </source>
</evidence>
<dbReference type="EMBL" id="JACHGO010000004">
    <property type="protein sequence ID" value="MBB5143574.1"/>
    <property type="molecule type" value="Genomic_DNA"/>
</dbReference>
<dbReference type="Pfam" id="PF12769">
    <property type="entry name" value="PNTB_4TM"/>
    <property type="match status" value="1"/>
</dbReference>
<keyword evidence="4" id="KW-1003">Cell membrane</keyword>
<evidence type="ECO:0000256" key="7">
    <source>
        <dbReference type="ARBA" id="ARBA00022857"/>
    </source>
</evidence>
<keyword evidence="7" id="KW-0521">NADP</keyword>
<reference evidence="15 16" key="1">
    <citation type="submission" date="2020-08" db="EMBL/GenBank/DDBJ databases">
        <title>Genomic Encyclopedia of Type Strains, Phase IV (KMG-IV): sequencing the most valuable type-strain genomes for metagenomic binning, comparative biology and taxonomic classification.</title>
        <authorList>
            <person name="Goeker M."/>
        </authorList>
    </citation>
    <scope>NUCLEOTIDE SEQUENCE [LARGE SCALE GENOMIC DNA]</scope>
    <source>
        <strain evidence="15 16">DSM 11275</strain>
    </source>
</reference>
<dbReference type="GO" id="GO:0008750">
    <property type="term" value="F:proton-translocating NAD(P)+ transhydrogenase activity"/>
    <property type="evidence" value="ECO:0007669"/>
    <property type="project" value="UniProtKB-EC"/>
</dbReference>
<evidence type="ECO:0000256" key="5">
    <source>
        <dbReference type="ARBA" id="ARBA00022519"/>
    </source>
</evidence>
<evidence type="ECO:0000256" key="10">
    <source>
        <dbReference type="ARBA" id="ARBA00023027"/>
    </source>
</evidence>
<keyword evidence="10" id="KW-0520">NAD</keyword>
<keyword evidence="9 13" id="KW-1133">Transmembrane helix</keyword>
<dbReference type="PANTHER" id="PTHR10160:SF19">
    <property type="entry name" value="PROTON-TRANSLOCATING NAD(P)(+) TRANSHYDROGENASE"/>
    <property type="match status" value="1"/>
</dbReference>
<proteinExistence type="predicted"/>
<sequence>MTPLTLLAVFIVSTLLGYKIISHVPSLLHTPLMSAMNALSGVIILGAVTATYIAGSVFFTILGAIAVAMAIVNVFGGFDITHKMLRMVAGKKK</sequence>
<protein>
    <recommendedName>
        <fullName evidence="3">proton-translocating NAD(P)(+) transhydrogenase</fullName>
        <ecNumber evidence="3">7.1.1.1</ecNumber>
    </recommendedName>
</protein>
<evidence type="ECO:0000256" key="1">
    <source>
        <dbReference type="ARBA" id="ARBA00003943"/>
    </source>
</evidence>
<comment type="caution">
    <text evidence="15">The sequence shown here is derived from an EMBL/GenBank/DDBJ whole genome shotgun (WGS) entry which is preliminary data.</text>
</comment>
<dbReference type="GO" id="GO:0006740">
    <property type="term" value="P:NADPH regeneration"/>
    <property type="evidence" value="ECO:0007669"/>
    <property type="project" value="TreeGrafter"/>
</dbReference>
<evidence type="ECO:0000256" key="2">
    <source>
        <dbReference type="ARBA" id="ARBA00004429"/>
    </source>
</evidence>
<keyword evidence="5" id="KW-0997">Cell inner membrane</keyword>
<keyword evidence="15" id="KW-0560">Oxidoreductase</keyword>
<dbReference type="GO" id="GO:0005886">
    <property type="term" value="C:plasma membrane"/>
    <property type="evidence" value="ECO:0007669"/>
    <property type="project" value="UniProtKB-SubCell"/>
</dbReference>
<keyword evidence="6 13" id="KW-0812">Transmembrane</keyword>
<gene>
    <name evidence="15" type="ORF">HNQ38_001671</name>
</gene>
<keyword evidence="16" id="KW-1185">Reference proteome</keyword>
<evidence type="ECO:0000313" key="16">
    <source>
        <dbReference type="Proteomes" id="UP000539075"/>
    </source>
</evidence>
<evidence type="ECO:0000259" key="14">
    <source>
        <dbReference type="Pfam" id="PF12769"/>
    </source>
</evidence>
<feature type="domain" description="NAD(P) transhydrogenase alpha subunit C-terminal" evidence="14">
    <location>
        <begin position="7"/>
        <end position="87"/>
    </location>
</feature>
<dbReference type="AlphaFoldDB" id="A0A7W8C3A7"/>
<evidence type="ECO:0000256" key="4">
    <source>
        <dbReference type="ARBA" id="ARBA00022475"/>
    </source>
</evidence>
<dbReference type="EC" id="7.1.1.1" evidence="3"/>
<feature type="transmembrane region" description="Helical" evidence="13">
    <location>
        <begin position="41"/>
        <end position="74"/>
    </location>
</feature>
<evidence type="ECO:0000256" key="8">
    <source>
        <dbReference type="ARBA" id="ARBA00022967"/>
    </source>
</evidence>
<dbReference type="InterPro" id="IPR024605">
    <property type="entry name" value="NADP_transhyd_a_C"/>
</dbReference>
<evidence type="ECO:0000313" key="15">
    <source>
        <dbReference type="EMBL" id="MBB5143574.1"/>
    </source>
</evidence>
<comment type="subcellular location">
    <subcellularLocation>
        <location evidence="2">Cell inner membrane</location>
        <topology evidence="2">Multi-pass membrane protein</topology>
    </subcellularLocation>
</comment>
<evidence type="ECO:0000256" key="9">
    <source>
        <dbReference type="ARBA" id="ARBA00022989"/>
    </source>
</evidence>
<dbReference type="PANTHER" id="PTHR10160">
    <property type="entry name" value="NAD(P) TRANSHYDROGENASE"/>
    <property type="match status" value="1"/>
</dbReference>
<keyword evidence="8" id="KW-1278">Translocase</keyword>
<dbReference type="GO" id="GO:0016491">
    <property type="term" value="F:oxidoreductase activity"/>
    <property type="evidence" value="ECO:0007669"/>
    <property type="project" value="UniProtKB-KW"/>
</dbReference>
<dbReference type="Proteomes" id="UP000539075">
    <property type="component" value="Unassembled WGS sequence"/>
</dbReference>